<dbReference type="InterPro" id="IPR036940">
    <property type="entry name" value="PI3/4_kinase_cat_sf"/>
</dbReference>
<dbReference type="Gene3D" id="1.10.1070.11">
    <property type="entry name" value="Phosphatidylinositol 3-/4-kinase, catalytic domain"/>
    <property type="match status" value="1"/>
</dbReference>
<keyword evidence="5" id="KW-1185">Reference proteome</keyword>
<dbReference type="SUPFAM" id="SSF56112">
    <property type="entry name" value="Protein kinase-like (PK-like)"/>
    <property type="match status" value="1"/>
</dbReference>
<dbReference type="PROSITE" id="PS50053">
    <property type="entry name" value="UBIQUITIN_2"/>
    <property type="match status" value="1"/>
</dbReference>
<dbReference type="InterPro" id="IPR000403">
    <property type="entry name" value="PI3/4_kinase_cat_dom"/>
</dbReference>
<name>A0ABR2JVA8_9EUKA</name>
<dbReference type="SUPFAM" id="SSF54236">
    <property type="entry name" value="Ubiquitin-like"/>
    <property type="match status" value="2"/>
</dbReference>
<dbReference type="PROSITE" id="PS50290">
    <property type="entry name" value="PI3_4_KINASE_3"/>
    <property type="match status" value="1"/>
</dbReference>
<dbReference type="SUPFAM" id="SSF48371">
    <property type="entry name" value="ARM repeat"/>
    <property type="match status" value="1"/>
</dbReference>
<dbReference type="InterPro" id="IPR050517">
    <property type="entry name" value="DDR_Repair_Kinase"/>
</dbReference>
<gene>
    <name evidence="4" type="ORF">M9Y10_045451</name>
</gene>
<dbReference type="Gene3D" id="3.30.1010.10">
    <property type="entry name" value="Phosphatidylinositol 3-kinase Catalytic Subunit, Chain A, domain 4"/>
    <property type="match status" value="1"/>
</dbReference>
<dbReference type="SMART" id="SM00213">
    <property type="entry name" value="UBQ"/>
    <property type="match status" value="2"/>
</dbReference>
<sequence>MKSMHNKPPPGANYDEKVSCNSAISTTRDDLSYFNHNFSQTQRNHLNTTPIRSTIFNPTENHDISFILPRLSFQYRQSSPFSIPFKTNWTILTAKKMLSPRFHVHPESIKLFLHEIELQDSQLIRDLRIPLNKHIQIKIERPINKQTLLFLMQHEAYRFEFPEETTVAEIKDELMRHANKNTFSIKLLYNGLYLDDRSVLKDLNISPKQCIIVESEMLEREDFFCNEEKNSETRARMSILMKRRRRMRSMNQNLSVYQPSSPKTAPNTPRIRKFVKQKNEKFQNFDENLKSSLEKNSYSGLLDADRVGRSDDYESDFEKIIGDVKDLKGEIEKVSLSKFKKLSNNFFSQIFVELDDSSKNEFPEKLFKWSFEKIHSRSDEQFVAGFCGFLFYLKNCEFTNEKLSQLPQLLMIILSNPQIDSFMASGISYLFNQIVKISIEKFNEFKIERYIEKVNHSSDFPIVSSLFIYYHSTKHDFQLLHKYSSFIETIVKRAILVPNRQVQKVAIKLNKMRLTFESSVIDSVENLLDDIKNELQNPNDQELTGLFLLLCSLFESNRNICEGKFNEIFFSIEIFFRGHSSENYLSFLSDFCEFFKNQINKEEEAIFSIVFSNDISFLNRIENCQNVTKIMKHLSSKFCPYINDVCCKMNQLSQDCYFVLMKSVIQNMPKIVDQQFVIDSFKKLELTKYFVDTFVVFIHVYKSNIFDLVKIAIQKIESERIESIQFLSEISFLNEFPLSDFWNVVFDCLKKPEEFRVASIQALNSMIQRFEPQEQNLKFFSLLMFAYNDESSKVKLAFLNSIDDRILPLFESSSLFLFLKEFYYDDDFEVSKASLSLMNKSSSLVLNFFNEKLNEFSDVFYQIPTKKEQKKFLKILPYLIKKSDDAVISHSQRLTDFLLKILNSKSFHFTCQENRMSEIANIKNDIKIRIFALKSFRSLIKIDSNNQENLSESIESITNQLFVYKKRSLHISALKTLRTFFHNFKICESLFFLNFNKRIFQFIQTSPDAKVNLQALKLLGSIGPLVFPEVKIARNQELYPLFDSSKREQSFLNFVMNYILKELRTKDKRNDLSSLSKSILYIFQHDAQKCLDFLDPIVDIFSTISDFDYFHFFKVIVSAVGIRILPHADTIYKLVFPSLVPKMSLEPVELLNTLIFELKVAFVPYSNSTFSKICSILNENCDLEVENALLLSLTLIVIYANGSLLIYFNTLKSVLKSRKQNLSGHSLYPFLFLGQVLYNCPSEIIIIPSLRIAFQLHESKGILDEIAFSLINVMLIKYSEIISKLPLDEKSKDFVDQVKSRGHKIESIRNIINCNLKSKKEFLKDLEPTPSIQEMQAESSYTNETIKNVIFNKMKSFVDAKDWLLQITQSLVLCSKSPAIRGSFELLSQSPKFASELFPYVIVSVSENSTEEERSLLSDYLLSIVDNNATDETLSVIAEACDLMDRSNFSLFEKSSDCGRISERSCSLYEALRFYGKSNDKEFITNLLRIDAILKQKEAALGLLQIYDSHRNDSSLLEALSMWSEARRRCQLNHDLVGFLRCSMHLEDWESVGKHIDDFNSYNKEMKQEVALIFATAARNTNKNPTFFLNEIKNEDPMTCMLHSIVLIDQNQLDDAAAWIRKGLSLICLNKTSFSSQSYEPAIHSICLASNFVELNDIISQKKKKKSKNQILKRWKLKSSDYIKRDATQLCYVCHLRELFQWNEEQLLNFHIDFVEYLRKLKEWELFDQNFKRLFKNCNDERVMLIMAKSQYDRGIIKNLSVFEEIIKRLTKKDGVYCDAICAYASRFPISPDIILKIKEVIEIQPTRVCAWKYWSYFNFGCIKKGEKQKNIIEFASNAIHGFSKLVQLTSPSFHYLCQLCSIFFTYGPKLYNFKDMVKNLTSLSNSSILQIIPQLFIQLNHSSEEVRETVYIIIKKFAEKHFQALTMPLCFISNTNTKDFHNFLLKIMNDIKNDNHMIVMKEAKNFVDSMITIAITDIEKVLQLLDTVINYQQPNNHIQKITSLFERIKVLLKKEHYGYVANVLSRSIVQLILIKLDEINHPNIALGDQYKSNAIRALSILYQRQELYSTIDINEMNIPNFPYSPLSLVVPGFYSVNEKPITIEKICKILKTIPSQKKPRKIRIIGSNGKKYKYLLKGREDLRLDQRVMQLFLLINCILQEDKYITEKNIKIHGFPIIPLATNAGLIAWAERGETLYSLINWHRRIIKSNYVNEKNKIMVYDDNSNIEQHYIHFIFNNNIGYAIKLSSIQKLELYRTLCSLSPDDDLRESLWLRSTNSEIWFSQINNFARSNGLMSIIGYIVGIGDRHPSNILVKKDTGNVVHIDFSDVFEKANFRSYVHETVPFRLTRMIVRALGPSGFHGVFEFTAKKILSLLRKNKETILAFLDIFVQDPISDTLWYSNFDNKMISDDDSNLNLSLSSVSESISNCIDDEIADADLNEKLRFSILEKAIERVKDKLNGNEFENQKLDPSEQTDKLIEIATNEMNLAQMFYGWVPYW</sequence>
<dbReference type="Proteomes" id="UP001470230">
    <property type="component" value="Unassembled WGS sequence"/>
</dbReference>
<evidence type="ECO:0000259" key="2">
    <source>
        <dbReference type="PROSITE" id="PS50290"/>
    </source>
</evidence>
<dbReference type="InterPro" id="IPR011009">
    <property type="entry name" value="Kinase-like_dom_sf"/>
</dbReference>
<evidence type="ECO:0008006" key="6">
    <source>
        <dbReference type="Google" id="ProtNLM"/>
    </source>
</evidence>
<dbReference type="Pfam" id="PF02260">
    <property type="entry name" value="FATC"/>
    <property type="match status" value="1"/>
</dbReference>
<dbReference type="InterPro" id="IPR029071">
    <property type="entry name" value="Ubiquitin-like_domsf"/>
</dbReference>
<evidence type="ECO:0000313" key="4">
    <source>
        <dbReference type="EMBL" id="KAK8882809.1"/>
    </source>
</evidence>
<evidence type="ECO:0000259" key="1">
    <source>
        <dbReference type="PROSITE" id="PS50053"/>
    </source>
</evidence>
<dbReference type="Pfam" id="PF00240">
    <property type="entry name" value="ubiquitin"/>
    <property type="match status" value="1"/>
</dbReference>
<dbReference type="PROSITE" id="PS51190">
    <property type="entry name" value="FATC"/>
    <property type="match status" value="1"/>
</dbReference>
<proteinExistence type="predicted"/>
<evidence type="ECO:0000313" key="5">
    <source>
        <dbReference type="Proteomes" id="UP001470230"/>
    </source>
</evidence>
<dbReference type="InterPro" id="IPR003152">
    <property type="entry name" value="FATC_dom"/>
</dbReference>
<feature type="domain" description="PI3K/PI4K catalytic" evidence="2">
    <location>
        <begin position="2107"/>
        <end position="2443"/>
    </location>
</feature>
<dbReference type="InterPro" id="IPR000626">
    <property type="entry name" value="Ubiquitin-like_dom"/>
</dbReference>
<feature type="domain" description="Ubiquitin-like" evidence="1">
    <location>
        <begin position="133"/>
        <end position="213"/>
    </location>
</feature>
<organism evidence="4 5">
    <name type="scientific">Tritrichomonas musculus</name>
    <dbReference type="NCBI Taxonomy" id="1915356"/>
    <lineage>
        <taxon>Eukaryota</taxon>
        <taxon>Metamonada</taxon>
        <taxon>Parabasalia</taxon>
        <taxon>Tritrichomonadida</taxon>
        <taxon>Tritrichomonadidae</taxon>
        <taxon>Tritrichomonas</taxon>
    </lineage>
</organism>
<dbReference type="InterPro" id="IPR016024">
    <property type="entry name" value="ARM-type_fold"/>
</dbReference>
<dbReference type="PANTHER" id="PTHR11139">
    <property type="entry name" value="ATAXIA TELANGIECTASIA MUTATED ATM -RELATED"/>
    <property type="match status" value="1"/>
</dbReference>
<dbReference type="PANTHER" id="PTHR11139:SF9">
    <property type="entry name" value="SERINE_THREONINE-PROTEIN KINASE MTOR"/>
    <property type="match status" value="1"/>
</dbReference>
<dbReference type="SMART" id="SM01343">
    <property type="entry name" value="FATC"/>
    <property type="match status" value="1"/>
</dbReference>
<reference evidence="4 5" key="1">
    <citation type="submission" date="2024-04" db="EMBL/GenBank/DDBJ databases">
        <title>Tritrichomonas musculus Genome.</title>
        <authorList>
            <person name="Alves-Ferreira E."/>
            <person name="Grigg M."/>
            <person name="Lorenzi H."/>
            <person name="Galac M."/>
        </authorList>
    </citation>
    <scope>NUCLEOTIDE SEQUENCE [LARGE SCALE GENOMIC DNA]</scope>
    <source>
        <strain evidence="4 5">EAF2021</strain>
    </source>
</reference>
<dbReference type="CDD" id="cd17039">
    <property type="entry name" value="Ubl_ubiquitin_like"/>
    <property type="match status" value="1"/>
</dbReference>
<protein>
    <recommendedName>
        <fullName evidence="6">Non-specific serine/threonine protein kinase</fullName>
    </recommendedName>
</protein>
<dbReference type="EMBL" id="JAPFFF010000009">
    <property type="protein sequence ID" value="KAK8882809.1"/>
    <property type="molecule type" value="Genomic_DNA"/>
</dbReference>
<dbReference type="SMART" id="SM00146">
    <property type="entry name" value="PI3Kc"/>
    <property type="match status" value="1"/>
</dbReference>
<evidence type="ECO:0000259" key="3">
    <source>
        <dbReference type="PROSITE" id="PS51190"/>
    </source>
</evidence>
<dbReference type="Pfam" id="PF00454">
    <property type="entry name" value="PI3_PI4_kinase"/>
    <property type="match status" value="1"/>
</dbReference>
<comment type="caution">
    <text evidence="4">The sequence shown here is derived from an EMBL/GenBank/DDBJ whole genome shotgun (WGS) entry which is preliminary data.</text>
</comment>
<dbReference type="Gene3D" id="3.10.20.90">
    <property type="entry name" value="Phosphatidylinositol 3-kinase Catalytic Subunit, Chain A, domain 1"/>
    <property type="match status" value="1"/>
</dbReference>
<feature type="domain" description="FATC" evidence="3">
    <location>
        <begin position="2468"/>
        <end position="2500"/>
    </location>
</feature>
<accession>A0ABR2JVA8</accession>